<dbReference type="PROSITE" id="PS50106">
    <property type="entry name" value="PDZ"/>
    <property type="match status" value="1"/>
</dbReference>
<feature type="domain" description="SH3" evidence="7">
    <location>
        <begin position="1432"/>
        <end position="1491"/>
    </location>
</feature>
<feature type="region of interest" description="Disordered" evidence="6">
    <location>
        <begin position="1505"/>
        <end position="1583"/>
    </location>
</feature>
<comment type="subcellular location">
    <subcellularLocation>
        <location evidence="1">Cell junction</location>
    </subcellularLocation>
</comment>
<dbReference type="Pfam" id="PF14604">
    <property type="entry name" value="SH3_9"/>
    <property type="match status" value="2"/>
</dbReference>
<feature type="compositionally biased region" description="Polar residues" evidence="6">
    <location>
        <begin position="680"/>
        <end position="698"/>
    </location>
</feature>
<evidence type="ECO:0000256" key="5">
    <source>
        <dbReference type="PROSITE-ProRule" id="PRU00192"/>
    </source>
</evidence>
<keyword evidence="2 5" id="KW-0728">SH3 domain</keyword>
<sequence length="1725" mass="192747">MALTVVLKGGTPWGFRLQGGCDFNEPVRIAKINPNSKAYNEGIQVGDYVHKINGQKTEGLQHQDAQRLIKAATDQLILELSRSGSTVNGGINGEIHNHIEHELDDMNTGLKSSQPYKPVSLDSSWSSQSSSKLPGGATSPSYSVASFESQPMPVTVSSQKDARMEQVPYSPTFQSRLQIPPLSPRSLYRTLAGRADDSDLQRNIWERIQSPPQTGYDPPPQRSMSIDQGGWSLPIRVESKAHNTGIPVTRSISMDDSHSRQIPIHREHGQMKGEPASVRQIPVQREMWPANIGSPPQSSAQSFEGWKSEPVKEIPIEFGKCYIDKKPAAKAADGGHFIDWRSSSATQVPVEGERSKEQSESDQPSEEIPHKGWSSKPVRQIPVEFGGKTASETPRQAIITQVMPPLKRVIEASDSFAPGSFATLPAKKSTDGLPDRHMVGSVINDFAPNSYSTLPKSSKIQIKSDQSQRQPGWSQSDLLQELSEDQTEGQKATWQPSTYTEQPILQAWKPVSSPKLQPKCWSPSSSPATDRKFSPKHFFPKQQSFSPSQQPLSPSQQPSFPMRQEPFSPTQPPTFPIHQEPFSPTQQPSFPIRQEPFSPTQQPSFPIHQEPFSPTQRPGLKVHPQQKESELNVTKPEPRQFGFIPVKVFHEETGESQSVGDSLDESRDSISSSLYLDKPSQVNGDASPQPSSLKTSPKQGIWSPGMQHSPPLPSSSIRSGRESPNLKDLAPVWIPGGGSVISKKEYRPVKPVTTETKLKEKPNKKLSPFETKADDSFLWKRDRDAPDGASDKPSEHPTSSFKYIPLKAGDSRIMEPTSSVSQPTGVTGQPLVNGVNGQDSSVGPSFKSSFKDEPSRLPPTQSPFITLLQKSREGRIPKGAIYLGKSTMVEGDVKHTDTYYAVPTEEKTTTTKVIEQGQKKYDGIGPVDDDSGMPLSFRKNVDEQNQREWYKQMYKSLHKTKKKEEANTYKPTYEFPEDDQTETKSVDDIKPYKPSWEIPSSSVKADIDAGYRSEPEYRYRSKQRSKSASSSSVNRAGKALNVDPLPTDLEEFIKYLDEWEPPSVRSKVEVYRNQPRSIVDYEPGFSSLAFRETKSSGLYNPPIDRPGLLSQYTEGKKPVSQLHLNKEEDEVDSTTVYKQVQKGADIPIRGLQKPAPEKPQKKQDEQASPSPQTTSPYQPIKMFEINHQPIQTADTRFNKFNEQPVSKSETNFQNSQPEYRNGPIPIHSPQPRDLPKVPALPSPKYLGPRSRLSAAEQLGVKSPPPIKSNGAFRHQTSDVPKTPLSPEKERRRKEEEEAYRRRRLEQLYEDERNRKMSQQEADYQARKHSDFFLPSQKSPIPQDRFNEPLGNYGVPPERRRGFQIQGKAKAIYNFTAQNPRELSFKKGDIIYLTRQVDKNWFEGERHGRLGIFPVNYIEVLTSIEAAQSAARQAEGQARAKYNFNAQTSVELSLKKGEFVTLLRRVDENWYEGRIGNRQGIFPILYIEVIQEPSTPLVTPAPSVITTPMTGRGTPEMLSPVNYEVPTPPPQPSPSAYPSRAPEIAYGHQGRYSSSPGRGAPQGQFSPPSDGYYSSGSQDHVSPQRFNGIQSQRQYDSMSKLMNGSTHNLPTSTSSLRAKPSSSSLLKATTPALSITAKSTSVPNINMSRSYPDYPVTKPKTQDDDLATSRYRAVYAYRPQNEDELELLEDDEVYVMEKCDDGWYVGTSLRTGMFGTFPGNYVQKIQ</sequence>
<dbReference type="InterPro" id="IPR003127">
    <property type="entry name" value="SoHo_dom"/>
</dbReference>
<dbReference type="SMART" id="SM00228">
    <property type="entry name" value="PDZ"/>
    <property type="match status" value="1"/>
</dbReference>
<feature type="compositionally biased region" description="Low complexity" evidence="6">
    <location>
        <begin position="1565"/>
        <end position="1578"/>
    </location>
</feature>
<dbReference type="PANTHER" id="PTHR14167">
    <property type="entry name" value="SH3 DOMAIN-CONTAINING"/>
    <property type="match status" value="1"/>
</dbReference>
<feature type="region of interest" description="Disordered" evidence="6">
    <location>
        <begin position="1333"/>
        <end position="1358"/>
    </location>
</feature>
<dbReference type="Pfam" id="PF00595">
    <property type="entry name" value="PDZ"/>
    <property type="match status" value="1"/>
</dbReference>
<dbReference type="InterPro" id="IPR036034">
    <property type="entry name" value="PDZ_sf"/>
</dbReference>
<feature type="domain" description="SH3" evidence="7">
    <location>
        <begin position="1363"/>
        <end position="1422"/>
    </location>
</feature>
<dbReference type="PRINTS" id="PR00499">
    <property type="entry name" value="P67PHOX"/>
</dbReference>
<feature type="compositionally biased region" description="Basic and acidic residues" evidence="6">
    <location>
        <begin position="771"/>
        <end position="795"/>
    </location>
</feature>
<evidence type="ECO:0000256" key="1">
    <source>
        <dbReference type="ARBA" id="ARBA00004282"/>
    </source>
</evidence>
<feature type="compositionally biased region" description="Basic and acidic residues" evidence="6">
    <location>
        <begin position="981"/>
        <end position="991"/>
    </location>
</feature>
<feature type="compositionally biased region" description="Pro residues" evidence="6">
    <location>
        <begin position="1525"/>
        <end position="1534"/>
    </location>
</feature>
<feature type="region of interest" description="Disordered" evidence="6">
    <location>
        <begin position="960"/>
        <end position="1041"/>
    </location>
</feature>
<feature type="region of interest" description="Disordered" evidence="6">
    <location>
        <begin position="1599"/>
        <end position="1622"/>
    </location>
</feature>
<dbReference type="SUPFAM" id="SSF50156">
    <property type="entry name" value="PDZ domain-like"/>
    <property type="match status" value="1"/>
</dbReference>
<evidence type="ECO:0000256" key="3">
    <source>
        <dbReference type="ARBA" id="ARBA00022737"/>
    </source>
</evidence>
<feature type="compositionally biased region" description="Basic and acidic residues" evidence="6">
    <location>
        <begin position="1286"/>
        <end position="1299"/>
    </location>
</feature>
<dbReference type="InterPro" id="IPR036028">
    <property type="entry name" value="SH3-like_dom_sf"/>
</dbReference>
<dbReference type="SUPFAM" id="SSF50044">
    <property type="entry name" value="SH3-domain"/>
    <property type="match status" value="3"/>
</dbReference>
<protein>
    <recommendedName>
        <fullName evidence="12">Sorbin and SH3 domain-containing protein 1</fullName>
    </recommendedName>
</protein>
<feature type="region of interest" description="Disordered" evidence="6">
    <location>
        <begin position="917"/>
        <end position="940"/>
    </location>
</feature>
<feature type="compositionally biased region" description="Basic and acidic residues" evidence="6">
    <location>
        <begin position="1155"/>
        <end position="1165"/>
    </location>
</feature>
<organism evidence="10 11">
    <name type="scientific">Sinanodonta woodiana</name>
    <name type="common">Chinese pond mussel</name>
    <name type="synonym">Anodonta woodiana</name>
    <dbReference type="NCBI Taxonomy" id="1069815"/>
    <lineage>
        <taxon>Eukaryota</taxon>
        <taxon>Metazoa</taxon>
        <taxon>Spiralia</taxon>
        <taxon>Lophotrochozoa</taxon>
        <taxon>Mollusca</taxon>
        <taxon>Bivalvia</taxon>
        <taxon>Autobranchia</taxon>
        <taxon>Heteroconchia</taxon>
        <taxon>Palaeoheterodonta</taxon>
        <taxon>Unionida</taxon>
        <taxon>Unionoidea</taxon>
        <taxon>Unionidae</taxon>
        <taxon>Unioninae</taxon>
        <taxon>Sinanodonta</taxon>
    </lineage>
</organism>
<dbReference type="FunFam" id="2.30.42.10:FF:000055">
    <property type="entry name" value="PDZ and LIM domain protein 3"/>
    <property type="match status" value="1"/>
</dbReference>
<dbReference type="Pfam" id="PF00018">
    <property type="entry name" value="SH3_1"/>
    <property type="match status" value="1"/>
</dbReference>
<dbReference type="GO" id="GO:0070161">
    <property type="term" value="C:anchoring junction"/>
    <property type="evidence" value="ECO:0007669"/>
    <property type="project" value="UniProtKB-SubCell"/>
</dbReference>
<feature type="region of interest" description="Disordered" evidence="6">
    <location>
        <begin position="418"/>
        <end position="437"/>
    </location>
</feature>
<evidence type="ECO:0000256" key="6">
    <source>
        <dbReference type="SAM" id="MobiDB-lite"/>
    </source>
</evidence>
<dbReference type="PRINTS" id="PR00452">
    <property type="entry name" value="SH3DOMAIN"/>
</dbReference>
<evidence type="ECO:0008006" key="12">
    <source>
        <dbReference type="Google" id="ProtNLM"/>
    </source>
</evidence>
<dbReference type="PROSITE" id="PS50002">
    <property type="entry name" value="SH3"/>
    <property type="match status" value="3"/>
</dbReference>
<evidence type="ECO:0000259" key="7">
    <source>
        <dbReference type="PROSITE" id="PS50002"/>
    </source>
</evidence>
<feature type="compositionally biased region" description="Low complexity" evidence="6">
    <location>
        <begin position="540"/>
        <end position="561"/>
    </location>
</feature>
<evidence type="ECO:0000256" key="4">
    <source>
        <dbReference type="ARBA" id="ARBA00022949"/>
    </source>
</evidence>
<name>A0ABD3WVW7_SINWO</name>
<dbReference type="Proteomes" id="UP001634394">
    <property type="component" value="Unassembled WGS sequence"/>
</dbReference>
<dbReference type="Gene3D" id="2.30.30.40">
    <property type="entry name" value="SH3 Domains"/>
    <property type="match status" value="3"/>
</dbReference>
<dbReference type="CDD" id="cd11781">
    <property type="entry name" value="SH3_Sorbs_1"/>
    <property type="match status" value="1"/>
</dbReference>
<evidence type="ECO:0000313" key="11">
    <source>
        <dbReference type="Proteomes" id="UP001634394"/>
    </source>
</evidence>
<feature type="compositionally biased region" description="Low complexity" evidence="6">
    <location>
        <begin position="456"/>
        <end position="470"/>
    </location>
</feature>
<feature type="compositionally biased region" description="Polar residues" evidence="6">
    <location>
        <begin position="138"/>
        <end position="147"/>
    </location>
</feature>
<dbReference type="SMART" id="SM00326">
    <property type="entry name" value="SH3"/>
    <property type="match status" value="3"/>
</dbReference>
<accession>A0ABD3WVW7</accession>
<evidence type="ECO:0000313" key="10">
    <source>
        <dbReference type="EMBL" id="KAL3877383.1"/>
    </source>
</evidence>
<feature type="region of interest" description="Disordered" evidence="6">
    <location>
        <begin position="1123"/>
        <end position="1299"/>
    </location>
</feature>
<feature type="compositionally biased region" description="Basic and acidic residues" evidence="6">
    <location>
        <begin position="1005"/>
        <end position="1019"/>
    </location>
</feature>
<feature type="compositionally biased region" description="Polar residues" evidence="6">
    <location>
        <begin position="1599"/>
        <end position="1609"/>
    </location>
</feature>
<keyword evidence="11" id="KW-1185">Reference proteome</keyword>
<feature type="compositionally biased region" description="Low complexity" evidence="6">
    <location>
        <begin position="1166"/>
        <end position="1179"/>
    </location>
</feature>
<proteinExistence type="predicted"/>
<dbReference type="PANTHER" id="PTHR14167:SF116">
    <property type="entry name" value="CAP, ISOFORM AC"/>
    <property type="match status" value="1"/>
</dbReference>
<feature type="region of interest" description="Disordered" evidence="6">
    <location>
        <begin position="107"/>
        <end position="147"/>
    </location>
</feature>
<feature type="compositionally biased region" description="Low complexity" evidence="6">
    <location>
        <begin position="1610"/>
        <end position="1622"/>
    </location>
</feature>
<evidence type="ECO:0000256" key="2">
    <source>
        <dbReference type="ARBA" id="ARBA00022443"/>
    </source>
</evidence>
<evidence type="ECO:0000259" key="9">
    <source>
        <dbReference type="PROSITE" id="PS50831"/>
    </source>
</evidence>
<feature type="region of interest" description="Disordered" evidence="6">
    <location>
        <begin position="446"/>
        <end position="862"/>
    </location>
</feature>
<dbReference type="InterPro" id="IPR001478">
    <property type="entry name" value="PDZ"/>
</dbReference>
<feature type="compositionally biased region" description="Low complexity" evidence="6">
    <location>
        <begin position="120"/>
        <end position="131"/>
    </location>
</feature>
<dbReference type="InterPro" id="IPR001452">
    <property type="entry name" value="SH3_domain"/>
</dbReference>
<dbReference type="FunFam" id="2.30.30.40:FF:000001">
    <property type="entry name" value="Sorbin and SH3 domain-containing protein 1 isoform 2"/>
    <property type="match status" value="1"/>
</dbReference>
<comment type="caution">
    <text evidence="10">The sequence shown here is derived from an EMBL/GenBank/DDBJ whole genome shotgun (WGS) entry which is preliminary data.</text>
</comment>
<feature type="region of interest" description="Disordered" evidence="6">
    <location>
        <begin position="340"/>
        <end position="396"/>
    </location>
</feature>
<feature type="compositionally biased region" description="Basic and acidic residues" evidence="6">
    <location>
        <begin position="428"/>
        <end position="437"/>
    </location>
</feature>
<dbReference type="SMART" id="SM00459">
    <property type="entry name" value="Sorb"/>
    <property type="match status" value="1"/>
</dbReference>
<feature type="domain" description="SH3" evidence="7">
    <location>
        <begin position="1665"/>
        <end position="1725"/>
    </location>
</feature>
<dbReference type="EMBL" id="JBJQND010000005">
    <property type="protein sequence ID" value="KAL3877383.1"/>
    <property type="molecule type" value="Genomic_DNA"/>
</dbReference>
<keyword evidence="3" id="KW-0677">Repeat</keyword>
<gene>
    <name evidence="10" type="ORF">ACJMK2_035100</name>
</gene>
<feature type="compositionally biased region" description="Polar residues" evidence="6">
    <location>
        <begin position="489"/>
        <end position="503"/>
    </location>
</feature>
<dbReference type="CDD" id="cd11782">
    <property type="entry name" value="SH3_Sorbs_2"/>
    <property type="match status" value="1"/>
</dbReference>
<dbReference type="PROSITE" id="PS50831">
    <property type="entry name" value="SOHO"/>
    <property type="match status" value="1"/>
</dbReference>
<feature type="compositionally biased region" description="Polar residues" evidence="6">
    <location>
        <begin position="816"/>
        <end position="827"/>
    </location>
</feature>
<feature type="compositionally biased region" description="Polar residues" evidence="6">
    <location>
        <begin position="1188"/>
        <end position="1218"/>
    </location>
</feature>
<feature type="compositionally biased region" description="Polar residues" evidence="6">
    <location>
        <begin position="835"/>
        <end position="848"/>
    </location>
</feature>
<dbReference type="InterPro" id="IPR050384">
    <property type="entry name" value="Endophilin_SH3RF"/>
</dbReference>
<evidence type="ECO:0000259" key="8">
    <source>
        <dbReference type="PROSITE" id="PS50106"/>
    </source>
</evidence>
<feature type="domain" description="PDZ" evidence="8">
    <location>
        <begin position="1"/>
        <end position="84"/>
    </location>
</feature>
<dbReference type="Gene3D" id="2.30.42.10">
    <property type="match status" value="1"/>
</dbReference>
<reference evidence="10 11" key="1">
    <citation type="submission" date="2024-11" db="EMBL/GenBank/DDBJ databases">
        <title>Chromosome-level genome assembly of the freshwater bivalve Anodonta woodiana.</title>
        <authorList>
            <person name="Chen X."/>
        </authorList>
    </citation>
    <scope>NUCLEOTIDE SEQUENCE [LARGE SCALE GENOMIC DNA]</scope>
    <source>
        <strain evidence="10">MN2024</strain>
        <tissue evidence="10">Gills</tissue>
    </source>
</reference>
<feature type="domain" description="SoHo" evidence="9">
    <location>
        <begin position="915"/>
        <end position="978"/>
    </location>
</feature>
<keyword evidence="4" id="KW-0965">Cell junction</keyword>